<evidence type="ECO:0000313" key="4">
    <source>
        <dbReference type="Proteomes" id="UP000651837"/>
    </source>
</evidence>
<name>A0A316E7E3_9FLAO</name>
<keyword evidence="4" id="KW-1185">Reference proteome</keyword>
<dbReference type="EMBL" id="JACWLN010000002">
    <property type="protein sequence ID" value="MBD1259836.1"/>
    <property type="molecule type" value="Genomic_DNA"/>
</dbReference>
<dbReference type="SUPFAM" id="SSF49464">
    <property type="entry name" value="Carboxypeptidase regulatory domain-like"/>
    <property type="match status" value="1"/>
</dbReference>
<sequence length="513" mass="59334">MDKIILWLIAVLVTAVCSTVQSQTLTSRILDSVTQEPIPYVTVQLNKKGVITNEEGRFSFLLDENISETDSLFISCIGYASIGRPLKEFPDNVIYLSPKAIELNPVIVTNKNYSAKEIIALVQENLDKNYNKDLSKKRLFFRDSYFQNFYKTDYTFLKSTIKELNKKFLDSVLSTIPKKSSYYTEILCDLYGKYEGEDQKINILKASELYDKSKELDYDELEKKFNEIVKSNIKRDSYFKIKSGLFGAKIKEEDIDGIFESDIDSTDQAALKKELDEKKKREEERKTDFAKYRKNSIVGMLQDLFYLEDSPLNFINKSRKYDFTIKDFTYMGDDPVYILEFVPDGSADYSGKLFINADDFAVMRLDYENVKPLKKFNLLGISMKQYLRKGKIIFSKSENGKYDLRFLEQEEGTKVGIRRPLKIIEKNKHVKGRNKQNELSVKLDMGTAGTNKRELIVFDSNPISTATYEAFTENNAVLPTYMPSYDPEFWKGQTIIEPNQAIREFTSTEETAK</sequence>
<dbReference type="EMBL" id="QGGQ01000001">
    <property type="protein sequence ID" value="PWK25289.1"/>
    <property type="molecule type" value="Genomic_DNA"/>
</dbReference>
<accession>A0A316E7E3</accession>
<evidence type="ECO:0000313" key="3">
    <source>
        <dbReference type="Proteomes" id="UP000245667"/>
    </source>
</evidence>
<organism evidence="2 3">
    <name type="scientific">Maribacter polysiphoniae</name>
    <dbReference type="NCBI Taxonomy" id="429344"/>
    <lineage>
        <taxon>Bacteria</taxon>
        <taxon>Pseudomonadati</taxon>
        <taxon>Bacteroidota</taxon>
        <taxon>Flavobacteriia</taxon>
        <taxon>Flavobacteriales</taxon>
        <taxon>Flavobacteriaceae</taxon>
        <taxon>Maribacter</taxon>
    </lineage>
</organism>
<dbReference type="OrthoDB" id="1433475at2"/>
<reference evidence="2 3" key="1">
    <citation type="submission" date="2018-05" db="EMBL/GenBank/DDBJ databases">
        <title>Genomic Encyclopedia of Archaeal and Bacterial Type Strains, Phase II (KMG-II): from individual species to whole genera.</title>
        <authorList>
            <person name="Goeker M."/>
        </authorList>
    </citation>
    <scope>NUCLEOTIDE SEQUENCE [LARGE SCALE GENOMIC DNA]</scope>
    <source>
        <strain evidence="2 3">DSM 23514</strain>
    </source>
</reference>
<dbReference type="Proteomes" id="UP000651837">
    <property type="component" value="Unassembled WGS sequence"/>
</dbReference>
<dbReference type="Proteomes" id="UP000245667">
    <property type="component" value="Unassembled WGS sequence"/>
</dbReference>
<evidence type="ECO:0000313" key="2">
    <source>
        <dbReference type="EMBL" id="PWK25289.1"/>
    </source>
</evidence>
<dbReference type="InterPro" id="IPR008969">
    <property type="entry name" value="CarboxyPept-like_regulatory"/>
</dbReference>
<evidence type="ECO:0000313" key="1">
    <source>
        <dbReference type="EMBL" id="MBD1259836.1"/>
    </source>
</evidence>
<comment type="caution">
    <text evidence="2">The sequence shown here is derived from an EMBL/GenBank/DDBJ whole genome shotgun (WGS) entry which is preliminary data.</text>
</comment>
<dbReference type="AlphaFoldDB" id="A0A316E7E3"/>
<proteinExistence type="predicted"/>
<dbReference type="Pfam" id="PF13715">
    <property type="entry name" value="CarbopepD_reg_2"/>
    <property type="match status" value="1"/>
</dbReference>
<protein>
    <submittedName>
        <fullName evidence="1">Carboxypeptidase-like regulatory domain-containing protein</fullName>
    </submittedName>
</protein>
<dbReference type="RefSeq" id="WP_109648262.1">
    <property type="nucleotide sequence ID" value="NZ_JACWLN010000002.1"/>
</dbReference>
<gene>
    <name evidence="1" type="ORF">HZY62_04500</name>
    <name evidence="2" type="ORF">LX92_00028</name>
</gene>
<reference evidence="1 4" key="2">
    <citation type="submission" date="2020-07" db="EMBL/GenBank/DDBJ databases">
        <title>The draft genome sequence of Maribacter polysiphoniae KCTC 22021.</title>
        <authorList>
            <person name="Mu L."/>
        </authorList>
    </citation>
    <scope>NUCLEOTIDE SEQUENCE [LARGE SCALE GENOMIC DNA]</scope>
    <source>
        <strain evidence="1 4">KCTC 22021</strain>
    </source>
</reference>